<keyword evidence="10 13" id="KW-0472">Membrane</keyword>
<protein>
    <recommendedName>
        <fullName evidence="3 13">Flagellar biosynthetic protein FlhB</fullName>
    </recommendedName>
</protein>
<evidence type="ECO:0000256" key="8">
    <source>
        <dbReference type="ARBA" id="ARBA00022927"/>
    </source>
</evidence>
<dbReference type="SUPFAM" id="SSF160544">
    <property type="entry name" value="EscU C-terminal domain-like"/>
    <property type="match status" value="1"/>
</dbReference>
<dbReference type="Proteomes" id="UP000320948">
    <property type="component" value="Unassembled WGS sequence"/>
</dbReference>
<keyword evidence="15" id="KW-0282">Flagellum</keyword>
<dbReference type="GO" id="GO:0044780">
    <property type="term" value="P:bacterial-type flagellum assembly"/>
    <property type="evidence" value="ECO:0007669"/>
    <property type="project" value="InterPro"/>
</dbReference>
<dbReference type="PRINTS" id="PR00950">
    <property type="entry name" value="TYPE3IMSPROT"/>
</dbReference>
<evidence type="ECO:0000313" key="15">
    <source>
        <dbReference type="EMBL" id="TKW61927.1"/>
    </source>
</evidence>
<dbReference type="InterPro" id="IPR006136">
    <property type="entry name" value="FlhB"/>
</dbReference>
<evidence type="ECO:0000256" key="1">
    <source>
        <dbReference type="ARBA" id="ARBA00004651"/>
    </source>
</evidence>
<reference evidence="15 16" key="1">
    <citation type="journal article" date="2017" name="Nat. Commun.">
        <title>In situ click chemistry generation of cyclooxygenase-2 inhibitors.</title>
        <authorList>
            <person name="Bhardwaj A."/>
            <person name="Kaur J."/>
            <person name="Wuest M."/>
            <person name="Wuest F."/>
        </authorList>
    </citation>
    <scope>NUCLEOTIDE SEQUENCE [LARGE SCALE GENOMIC DNA]</scope>
    <source>
        <strain evidence="15">S2_018_000_R2_106</strain>
    </source>
</reference>
<dbReference type="EMBL" id="VAFM01000001">
    <property type="protein sequence ID" value="TKW61927.1"/>
    <property type="molecule type" value="Genomic_DNA"/>
</dbReference>
<evidence type="ECO:0000256" key="2">
    <source>
        <dbReference type="ARBA" id="ARBA00010690"/>
    </source>
</evidence>
<dbReference type="Gene3D" id="3.40.1690.10">
    <property type="entry name" value="secretion proteins EscU"/>
    <property type="match status" value="1"/>
</dbReference>
<evidence type="ECO:0000256" key="9">
    <source>
        <dbReference type="ARBA" id="ARBA00022989"/>
    </source>
</evidence>
<keyword evidence="6 13" id="KW-0812">Transmembrane</keyword>
<evidence type="ECO:0000256" key="3">
    <source>
        <dbReference type="ARBA" id="ARBA00021622"/>
    </source>
</evidence>
<evidence type="ECO:0000256" key="5">
    <source>
        <dbReference type="ARBA" id="ARBA00022475"/>
    </source>
</evidence>
<evidence type="ECO:0000313" key="16">
    <source>
        <dbReference type="Proteomes" id="UP000320948"/>
    </source>
</evidence>
<dbReference type="InterPro" id="IPR006135">
    <property type="entry name" value="T3SS_substrate_exporter"/>
</dbReference>
<accession>A0A6N4RDW5</accession>
<keyword evidence="11 13" id="KW-1006">Bacterial flagellum protein export</keyword>
<feature type="compositionally biased region" description="Basic and acidic residues" evidence="14">
    <location>
        <begin position="7"/>
        <end position="26"/>
    </location>
</feature>
<evidence type="ECO:0000256" key="13">
    <source>
        <dbReference type="RuleBase" id="RU364091"/>
    </source>
</evidence>
<dbReference type="Gene3D" id="6.10.250.2080">
    <property type="match status" value="1"/>
</dbReference>
<comment type="caution">
    <text evidence="15">The sequence shown here is derived from an EMBL/GenBank/DDBJ whole genome shotgun (WGS) entry which is preliminary data.</text>
</comment>
<dbReference type="GO" id="GO:0005886">
    <property type="term" value="C:plasma membrane"/>
    <property type="evidence" value="ECO:0007669"/>
    <property type="project" value="UniProtKB-SubCell"/>
</dbReference>
<keyword evidence="7 13" id="KW-1005">Bacterial flagellum biogenesis</keyword>
<feature type="transmembrane region" description="Helical" evidence="13">
    <location>
        <begin position="148"/>
        <end position="167"/>
    </location>
</feature>
<proteinExistence type="inferred from homology"/>
<evidence type="ECO:0000256" key="6">
    <source>
        <dbReference type="ARBA" id="ARBA00022692"/>
    </source>
</evidence>
<dbReference type="PANTHER" id="PTHR30531">
    <property type="entry name" value="FLAGELLAR BIOSYNTHETIC PROTEIN FLHB"/>
    <property type="match status" value="1"/>
</dbReference>
<evidence type="ECO:0000256" key="12">
    <source>
        <dbReference type="ARBA" id="ARBA00025078"/>
    </source>
</evidence>
<dbReference type="PANTHER" id="PTHR30531:SF12">
    <property type="entry name" value="FLAGELLAR BIOSYNTHETIC PROTEIN FLHB"/>
    <property type="match status" value="1"/>
</dbReference>
<name>A0A6N4RDW5_BLAVI</name>
<feature type="transmembrane region" description="Helical" evidence="13">
    <location>
        <begin position="91"/>
        <end position="112"/>
    </location>
</feature>
<comment type="similarity">
    <text evidence="2 13">Belongs to the type III secretion exporter family.</text>
</comment>
<dbReference type="InterPro" id="IPR029025">
    <property type="entry name" value="T3SS_substrate_exporter_C"/>
</dbReference>
<evidence type="ECO:0000256" key="7">
    <source>
        <dbReference type="ARBA" id="ARBA00022795"/>
    </source>
</evidence>
<keyword evidence="15" id="KW-0969">Cilium</keyword>
<feature type="transmembrane region" description="Helical" evidence="13">
    <location>
        <begin position="191"/>
        <end position="213"/>
    </location>
</feature>
<evidence type="ECO:0000256" key="10">
    <source>
        <dbReference type="ARBA" id="ARBA00023136"/>
    </source>
</evidence>
<keyword evidence="8 13" id="KW-0653">Protein transport</keyword>
<comment type="subcellular location">
    <subcellularLocation>
        <location evidence="1">Cell membrane</location>
        <topology evidence="1">Multi-pass membrane protein</topology>
    </subcellularLocation>
</comment>
<keyword evidence="15" id="KW-0966">Cell projection</keyword>
<dbReference type="GO" id="GO:0009306">
    <property type="term" value="P:protein secretion"/>
    <property type="evidence" value="ECO:0007669"/>
    <property type="project" value="InterPro"/>
</dbReference>
<dbReference type="NCBIfam" id="TIGR00328">
    <property type="entry name" value="flhB"/>
    <property type="match status" value="1"/>
</dbReference>
<gene>
    <name evidence="13 15" type="primary">flhB</name>
    <name evidence="15" type="ORF">DI628_04710</name>
</gene>
<feature type="transmembrane region" description="Helical" evidence="13">
    <location>
        <begin position="37"/>
        <end position="55"/>
    </location>
</feature>
<keyword evidence="9 13" id="KW-1133">Transmembrane helix</keyword>
<keyword evidence="5 13" id="KW-1003">Cell membrane</keyword>
<evidence type="ECO:0000256" key="14">
    <source>
        <dbReference type="SAM" id="MobiDB-lite"/>
    </source>
</evidence>
<sequence length="363" mass="40560">MADDEDQSSKTHDPTERRLRQLREDGNVPHSREVNNLFAVLGMVAIAGLVGPWAMGRLVQMGASLLQNAGTTPLEDTSATGVVLTRTSMSFFTSLLPVFGLMMVLGLAGSWVQNGGVFSSKPIEPKLSKISLIEGFKRLFSLKSVVELLKSFVKMVIVGWAMIAMAWSHRDELIGLLDSPLPVMLYRLSDLTLRLLGVVVGIMAVLALADFLFQRFQYISKNRMSLKELKDEMKDTEGDPHIKSRQRQIRMERARKRMMAEVPKADVIITNPTHYAVALRYKPEQGDAAPTVVAKGVDAVAARIREVATEHGIPLYEDPPLARELWRSVELDQSIPIELYEVVAKVMAFVMDLRRKSAKRLNF</sequence>
<dbReference type="FunFam" id="3.40.1690.10:FF:000001">
    <property type="entry name" value="Flagellar biosynthetic protein FlhB"/>
    <property type="match status" value="1"/>
</dbReference>
<comment type="function">
    <text evidence="12 13">Required for formation of the rod structure in the basal body of the flagellar apparatus. Together with FliI and FliH, may constitute the export apparatus of flagellin.</text>
</comment>
<organism evidence="15 16">
    <name type="scientific">Blastochloris viridis</name>
    <name type="common">Rhodopseudomonas viridis</name>
    <dbReference type="NCBI Taxonomy" id="1079"/>
    <lineage>
        <taxon>Bacteria</taxon>
        <taxon>Pseudomonadati</taxon>
        <taxon>Pseudomonadota</taxon>
        <taxon>Alphaproteobacteria</taxon>
        <taxon>Hyphomicrobiales</taxon>
        <taxon>Blastochloridaceae</taxon>
        <taxon>Blastochloris</taxon>
    </lineage>
</organism>
<evidence type="ECO:0000256" key="11">
    <source>
        <dbReference type="ARBA" id="ARBA00023225"/>
    </source>
</evidence>
<dbReference type="AlphaFoldDB" id="A0A6N4RDW5"/>
<dbReference type="Pfam" id="PF01312">
    <property type="entry name" value="Bac_export_2"/>
    <property type="match status" value="1"/>
</dbReference>
<feature type="region of interest" description="Disordered" evidence="14">
    <location>
        <begin position="1"/>
        <end position="26"/>
    </location>
</feature>
<keyword evidence="4 13" id="KW-0813">Transport</keyword>
<evidence type="ECO:0000256" key="4">
    <source>
        <dbReference type="ARBA" id="ARBA00022448"/>
    </source>
</evidence>